<evidence type="ECO:0000256" key="1">
    <source>
        <dbReference type="ARBA" id="ARBA00004141"/>
    </source>
</evidence>
<dbReference type="SUPFAM" id="SSF103473">
    <property type="entry name" value="MFS general substrate transporter"/>
    <property type="match status" value="1"/>
</dbReference>
<proteinExistence type="predicted"/>
<keyword evidence="2 5" id="KW-0812">Transmembrane</keyword>
<dbReference type="InterPro" id="IPR036259">
    <property type="entry name" value="MFS_trans_sf"/>
</dbReference>
<feature type="transmembrane region" description="Helical" evidence="5">
    <location>
        <begin position="316"/>
        <end position="337"/>
    </location>
</feature>
<keyword evidence="4 5" id="KW-0472">Membrane</keyword>
<comment type="subcellular location">
    <subcellularLocation>
        <location evidence="1">Membrane</location>
        <topology evidence="1">Multi-pass membrane protein</topology>
    </subcellularLocation>
</comment>
<gene>
    <name evidence="6" type="ORF">BDV23DRAFT_195206</name>
</gene>
<dbReference type="PANTHER" id="PTHR23501">
    <property type="entry name" value="MAJOR FACILITATOR SUPERFAMILY"/>
    <property type="match status" value="1"/>
</dbReference>
<name>A0A5N7C3F0_PETAA</name>
<feature type="transmembrane region" description="Helical" evidence="5">
    <location>
        <begin position="175"/>
        <end position="195"/>
    </location>
</feature>
<dbReference type="GO" id="GO:0005886">
    <property type="term" value="C:plasma membrane"/>
    <property type="evidence" value="ECO:0007669"/>
    <property type="project" value="TreeGrafter"/>
</dbReference>
<feature type="transmembrane region" description="Helical" evidence="5">
    <location>
        <begin position="80"/>
        <end position="102"/>
    </location>
</feature>
<evidence type="ECO:0008006" key="7">
    <source>
        <dbReference type="Google" id="ProtNLM"/>
    </source>
</evidence>
<feature type="transmembrane region" description="Helical" evidence="5">
    <location>
        <begin position="207"/>
        <end position="226"/>
    </location>
</feature>
<dbReference type="Proteomes" id="UP000326877">
    <property type="component" value="Unassembled WGS sequence"/>
</dbReference>
<protein>
    <recommendedName>
        <fullName evidence="7">Major facilitator superfamily domain-containing protein</fullName>
    </recommendedName>
</protein>
<feature type="transmembrane region" description="Helical" evidence="5">
    <location>
        <begin position="109"/>
        <end position="130"/>
    </location>
</feature>
<evidence type="ECO:0000256" key="2">
    <source>
        <dbReference type="ARBA" id="ARBA00022692"/>
    </source>
</evidence>
<dbReference type="GO" id="GO:0022857">
    <property type="term" value="F:transmembrane transporter activity"/>
    <property type="evidence" value="ECO:0007669"/>
    <property type="project" value="TreeGrafter"/>
</dbReference>
<evidence type="ECO:0000256" key="5">
    <source>
        <dbReference type="SAM" id="Phobius"/>
    </source>
</evidence>
<dbReference type="EMBL" id="ML735281">
    <property type="protein sequence ID" value="KAE8388237.1"/>
    <property type="molecule type" value="Genomic_DNA"/>
</dbReference>
<evidence type="ECO:0000313" key="6">
    <source>
        <dbReference type="EMBL" id="KAE8388237.1"/>
    </source>
</evidence>
<feature type="transmembrane region" description="Helical" evidence="5">
    <location>
        <begin position="241"/>
        <end position="266"/>
    </location>
</feature>
<evidence type="ECO:0000256" key="4">
    <source>
        <dbReference type="ARBA" id="ARBA00023136"/>
    </source>
</evidence>
<reference evidence="6" key="1">
    <citation type="submission" date="2019-04" db="EMBL/GenBank/DDBJ databases">
        <title>Friends and foes A comparative genomics studyof 23 Aspergillus species from section Flavi.</title>
        <authorList>
            <consortium name="DOE Joint Genome Institute"/>
            <person name="Kjaerbolling I."/>
            <person name="Vesth T."/>
            <person name="Frisvad J.C."/>
            <person name="Nybo J.L."/>
            <person name="Theobald S."/>
            <person name="Kildgaard S."/>
            <person name="Isbrandt T."/>
            <person name="Kuo A."/>
            <person name="Sato A."/>
            <person name="Lyhne E.K."/>
            <person name="Kogle M.E."/>
            <person name="Wiebenga A."/>
            <person name="Kun R.S."/>
            <person name="Lubbers R.J."/>
            <person name="Makela M.R."/>
            <person name="Barry K."/>
            <person name="Chovatia M."/>
            <person name="Clum A."/>
            <person name="Daum C."/>
            <person name="Haridas S."/>
            <person name="He G."/>
            <person name="LaButti K."/>
            <person name="Lipzen A."/>
            <person name="Mondo S."/>
            <person name="Riley R."/>
            <person name="Salamov A."/>
            <person name="Simmons B.A."/>
            <person name="Magnuson J.K."/>
            <person name="Henrissat B."/>
            <person name="Mortensen U.H."/>
            <person name="Larsen T.O."/>
            <person name="Devries R.P."/>
            <person name="Grigoriev I.V."/>
            <person name="Machida M."/>
            <person name="Baker S.E."/>
            <person name="Andersen M.R."/>
        </authorList>
    </citation>
    <scope>NUCLEOTIDE SEQUENCE [LARGE SCALE GENOMIC DNA]</scope>
    <source>
        <strain evidence="6">IBT 14317</strain>
    </source>
</reference>
<keyword evidence="3 5" id="KW-1133">Transmembrane helix</keyword>
<dbReference type="OrthoDB" id="10021397at2759"/>
<evidence type="ECO:0000256" key="3">
    <source>
        <dbReference type="ARBA" id="ARBA00022989"/>
    </source>
</evidence>
<dbReference type="AlphaFoldDB" id="A0A5N7C3F0"/>
<sequence>MSLVALVQLKTHASSRRSWLTRRVVGQINHLSCHTSNEVGWYGTAYMGTNCAFLPVFEMLYTFLNVKVGSAVCGAAANPVAFIIGPGTALYLILIIYAVPLIKRHHYQALFGATYGVSSIIGPLIGGTFASNVSLEMVLLHQTSIWRRHPVCLYLAPAKDVLRRKYELAQLNPEGVALLPGITCLIIRYIFAGFWGSRMIGVHMKMLGNSAIVSGIHLLPLMVAMVDSSIISDVGTTHVCYYMPFLITSTRIITVIIYGFGFGCCFPEPDLAAQTVLPHKIRVTPETIVRAGITGLFKIIPSQYHTTVLKGYNSSLGLSFVVALVCACLSVIGSLGIE</sequence>
<dbReference type="PANTHER" id="PTHR23501:SF153">
    <property type="entry name" value="AFLATOXIN EFFLUX PUMP, PUTATIVE-RELATED"/>
    <property type="match status" value="1"/>
</dbReference>
<organism evidence="6">
    <name type="scientific">Petromyces alliaceus</name>
    <name type="common">Aspergillus alliaceus</name>
    <dbReference type="NCBI Taxonomy" id="209559"/>
    <lineage>
        <taxon>Eukaryota</taxon>
        <taxon>Fungi</taxon>
        <taxon>Dikarya</taxon>
        <taxon>Ascomycota</taxon>
        <taxon>Pezizomycotina</taxon>
        <taxon>Eurotiomycetes</taxon>
        <taxon>Eurotiomycetidae</taxon>
        <taxon>Eurotiales</taxon>
        <taxon>Aspergillaceae</taxon>
        <taxon>Aspergillus</taxon>
        <taxon>Aspergillus subgen. Circumdati</taxon>
    </lineage>
</organism>
<accession>A0A5N7C3F0</accession>